<evidence type="ECO:0000256" key="1">
    <source>
        <dbReference type="SAM" id="MobiDB-lite"/>
    </source>
</evidence>
<sequence length="60" mass="6525">MVKEKELEKGTESGVEGSQSQSVRDEVSLGSQVNTTTLGRPTTARGKFWKDGRRTPSSVN</sequence>
<protein>
    <submittedName>
        <fullName evidence="2">HDC09971</fullName>
    </submittedName>
</protein>
<proteinExistence type="predicted"/>
<dbReference type="EMBL" id="BK002116">
    <property type="protein sequence ID" value="DAA02961.1"/>
    <property type="molecule type" value="Genomic_DNA"/>
</dbReference>
<feature type="compositionally biased region" description="Polar residues" evidence="1">
    <location>
        <begin position="29"/>
        <end position="40"/>
    </location>
</feature>
<reference evidence="2" key="1">
    <citation type="journal article" date="2003" name="Genome Biol.">
        <title>An integrated gene annotation and transcriptional profiling approach towards the full gene content of the Drosophila genome.</title>
        <authorList>
            <person name="Hild M."/>
            <person name="Beckmann B."/>
            <person name="Haas S.A."/>
            <person name="Koch B."/>
            <person name="Solovyev V."/>
            <person name="Busold C."/>
            <person name="Fellenberg K."/>
            <person name="Boutros M."/>
            <person name="Vingron M."/>
            <person name="Sauer F."/>
            <person name="Hoheisel J.D."/>
            <person name="Paro R."/>
        </authorList>
    </citation>
    <scope>NUCLEOTIDE SEQUENCE</scope>
</reference>
<accession>Q6ILA0</accession>
<gene>
    <name evidence="2" type="ORF">HDC09971</name>
</gene>
<feature type="region of interest" description="Disordered" evidence="1">
    <location>
        <begin position="1"/>
        <end position="60"/>
    </location>
</feature>
<evidence type="ECO:0000313" key="2">
    <source>
        <dbReference type="EMBL" id="DAA02961.1"/>
    </source>
</evidence>
<name>Q6ILA0_DROME</name>
<dbReference type="AlphaFoldDB" id="Q6ILA0"/>
<feature type="compositionally biased region" description="Basic and acidic residues" evidence="1">
    <location>
        <begin position="1"/>
        <end position="11"/>
    </location>
</feature>
<organism evidence="2">
    <name type="scientific">Drosophila melanogaster</name>
    <name type="common">Fruit fly</name>
    <dbReference type="NCBI Taxonomy" id="7227"/>
    <lineage>
        <taxon>Eukaryota</taxon>
        <taxon>Metazoa</taxon>
        <taxon>Ecdysozoa</taxon>
        <taxon>Arthropoda</taxon>
        <taxon>Hexapoda</taxon>
        <taxon>Insecta</taxon>
        <taxon>Pterygota</taxon>
        <taxon>Neoptera</taxon>
        <taxon>Endopterygota</taxon>
        <taxon>Diptera</taxon>
        <taxon>Brachycera</taxon>
        <taxon>Muscomorpha</taxon>
        <taxon>Ephydroidea</taxon>
        <taxon>Drosophilidae</taxon>
        <taxon>Drosophila</taxon>
        <taxon>Sophophora</taxon>
    </lineage>
</organism>